<evidence type="ECO:0000256" key="1">
    <source>
        <dbReference type="SAM" id="MobiDB-lite"/>
    </source>
</evidence>
<dbReference type="SUPFAM" id="SSF52266">
    <property type="entry name" value="SGNH hydrolase"/>
    <property type="match status" value="2"/>
</dbReference>
<evidence type="ECO:0000313" key="2">
    <source>
        <dbReference type="EMBL" id="QKD83715.1"/>
    </source>
</evidence>
<keyword evidence="3" id="KW-1185">Reference proteome</keyword>
<dbReference type="Proteomes" id="UP000505210">
    <property type="component" value="Chromosome"/>
</dbReference>
<dbReference type="EMBL" id="CP053661">
    <property type="protein sequence ID" value="QKD83715.1"/>
    <property type="molecule type" value="Genomic_DNA"/>
</dbReference>
<reference evidence="2 3" key="1">
    <citation type="submission" date="2020-05" db="EMBL/GenBank/DDBJ databases">
        <title>Complete genome sequence of of a novel Thermoleptolyngbya strain isolated from hot springs of Ganzi, Sichuan China.</title>
        <authorList>
            <person name="Tang J."/>
            <person name="Daroch M."/>
            <person name="Li L."/>
            <person name="Waleron K."/>
            <person name="Waleron M."/>
            <person name="Waleron M."/>
        </authorList>
    </citation>
    <scope>NUCLEOTIDE SEQUENCE [LARGE SCALE GENOMIC DNA]</scope>
    <source>
        <strain evidence="2 3">PKUAC-SCTA183</strain>
    </source>
</reference>
<dbReference type="Gene3D" id="3.40.50.1110">
    <property type="entry name" value="SGNH hydrolase"/>
    <property type="match status" value="1"/>
</dbReference>
<dbReference type="AlphaFoldDB" id="A0A6M8BN20"/>
<dbReference type="RefSeq" id="WP_172357647.1">
    <property type="nucleotide sequence ID" value="NZ_CP053661.1"/>
</dbReference>
<protein>
    <recommendedName>
        <fullName evidence="4">DUF1574 domain-containing protein</fullName>
    </recommendedName>
</protein>
<name>A0A6M8BN20_9CYAN</name>
<dbReference type="InterPro" id="IPR036514">
    <property type="entry name" value="SGNH_hydro_sf"/>
</dbReference>
<gene>
    <name evidence="2" type="ORF">HPC62_17290</name>
</gene>
<evidence type="ECO:0008006" key="4">
    <source>
        <dbReference type="Google" id="ProtNLM"/>
    </source>
</evidence>
<sequence length="532" mass="57781">MVAGNFIYRGLKNGLIRLIKLHSVKGHLGWAAGSALVVPLWSMPILPVEAFEMEAIAPLPPLMPLLSTVSLPPASTDPPPESPQYLPNFPSFNSQRLDHQIRLYSHYVMTEGTPDVLIIGSSRALQGIDPAVLRQALAERGRPNLRIYNFSINGATARVMDLVVRQVLPPDRLPRLIIWADGLRAFNSAKADVTFNGIASSAGYRQLAARVRTIPPEPVPASQAIAEQPPEICLEIPPIPVLAKPVGNPAVLGATAQASTPVPTTARSPAATTGQVTGQVIGQVIGQVTGQISGGDRKEEKGQTPHLEPVPSSSVDWSNPDAANFFLDLQSTLTPLQGVPDLTDPQRAFPGDALLAESPVCLSFLDPTLPAPSQVASVVVLPDVPANSGLRADGFEAIATQFNPATYYRQFPRVAGQYDSNYTPFQLTGSQTQATVALASYVRDRQIPLVFVSLPLTQDYLDPLRRRREQQFRQHMQQIATQQRFLFRDLSLLWPTRNQYFADPSHLNQDGAAAVARHLAQDPSIPWPSPQP</sequence>
<proteinExistence type="predicted"/>
<feature type="region of interest" description="Disordered" evidence="1">
    <location>
        <begin position="292"/>
        <end position="315"/>
    </location>
</feature>
<organism evidence="2 3">
    <name type="scientific">Thermoleptolyngbya sichuanensis A183</name>
    <dbReference type="NCBI Taxonomy" id="2737172"/>
    <lineage>
        <taxon>Bacteria</taxon>
        <taxon>Bacillati</taxon>
        <taxon>Cyanobacteriota</taxon>
        <taxon>Cyanophyceae</taxon>
        <taxon>Oculatellales</taxon>
        <taxon>Oculatellaceae</taxon>
        <taxon>Thermoleptolyngbya</taxon>
        <taxon>Thermoleptolyngbya sichuanensis</taxon>
    </lineage>
</organism>
<evidence type="ECO:0000313" key="3">
    <source>
        <dbReference type="Proteomes" id="UP000505210"/>
    </source>
</evidence>
<dbReference type="KEGG" id="theu:HPC62_17290"/>
<accession>A0A6M8BN20</accession>